<feature type="compositionally biased region" description="Basic and acidic residues" evidence="1">
    <location>
        <begin position="361"/>
        <end position="375"/>
    </location>
</feature>
<evidence type="ECO:0000313" key="4">
    <source>
        <dbReference type="Proteomes" id="UP001178507"/>
    </source>
</evidence>
<sequence length="478" mass="52124">MAALSALDDVQDVHEERRFSLLSGSGEALMPVQHTESRRSSGGDGVLEPGLPPPEDHFTKTALASLLDAQEDVKRLLSSLCHKFEALHAERAIERPEKLPEKKHRGSLSKQRSGTLASLQGSEPRRIQANRGERGSKPHTRHRQHQRRCVCLEFHALQEVAQEADLRRSARGLRQARFFGRAGRARPARRHPAGAQPRTGAAAGATSLALERRGGQRLRLGGLLERHAPGGQRGESIGMLDSLPHSLPGEKARSAPAVSSAVQQIPGARPSQLRAAGGANLASVGELHATAQASQRVLDGSLQVDEKEYEPVQQQQRRWFRVQQGYATHVARYAGRGGQRSLHRCEVHPGARGAAHRVGHHRSEDHHQPGRDLRHQHNAKIVSSERNAISTEKTKDPAIAESMDSDDGDESVLPEEAQPLDGRSLICPARFFLAITGVLNFRKGILWQLLAYVALGMTAASAGLYVWSVGVIGDYTSL</sequence>
<evidence type="ECO:0000256" key="1">
    <source>
        <dbReference type="SAM" id="MobiDB-lite"/>
    </source>
</evidence>
<keyword evidence="2" id="KW-0472">Membrane</keyword>
<keyword evidence="2" id="KW-0812">Transmembrane</keyword>
<name>A0AA36N2V1_9DINO</name>
<evidence type="ECO:0000313" key="3">
    <source>
        <dbReference type="EMBL" id="CAJ1396530.1"/>
    </source>
</evidence>
<feature type="region of interest" description="Disordered" evidence="1">
    <location>
        <begin position="95"/>
        <end position="145"/>
    </location>
</feature>
<dbReference type="Proteomes" id="UP001178507">
    <property type="component" value="Unassembled WGS sequence"/>
</dbReference>
<evidence type="ECO:0000256" key="2">
    <source>
        <dbReference type="SAM" id="Phobius"/>
    </source>
</evidence>
<proteinExistence type="predicted"/>
<feature type="transmembrane region" description="Helical" evidence="2">
    <location>
        <begin position="449"/>
        <end position="468"/>
    </location>
</feature>
<feature type="region of interest" description="Disordered" evidence="1">
    <location>
        <begin position="180"/>
        <end position="206"/>
    </location>
</feature>
<feature type="compositionally biased region" description="Polar residues" evidence="1">
    <location>
        <begin position="108"/>
        <end position="121"/>
    </location>
</feature>
<keyword evidence="4" id="KW-1185">Reference proteome</keyword>
<feature type="region of interest" description="Disordered" evidence="1">
    <location>
        <begin position="18"/>
        <end position="57"/>
    </location>
</feature>
<dbReference type="EMBL" id="CAUJNA010003235">
    <property type="protein sequence ID" value="CAJ1396530.1"/>
    <property type="molecule type" value="Genomic_DNA"/>
</dbReference>
<accession>A0AA36N2V1</accession>
<keyword evidence="2" id="KW-1133">Transmembrane helix</keyword>
<feature type="compositionally biased region" description="Low complexity" evidence="1">
    <location>
        <begin position="193"/>
        <end position="206"/>
    </location>
</feature>
<feature type="compositionally biased region" description="Basic residues" evidence="1">
    <location>
        <begin position="183"/>
        <end position="192"/>
    </location>
</feature>
<gene>
    <name evidence="3" type="ORF">EVOR1521_LOCUS20750</name>
</gene>
<dbReference type="AlphaFoldDB" id="A0AA36N2V1"/>
<comment type="caution">
    <text evidence="3">The sequence shown here is derived from an EMBL/GenBank/DDBJ whole genome shotgun (WGS) entry which is preliminary data.</text>
</comment>
<feature type="compositionally biased region" description="Basic and acidic residues" evidence="1">
    <location>
        <begin position="123"/>
        <end position="136"/>
    </location>
</feature>
<feature type="compositionally biased region" description="Acidic residues" evidence="1">
    <location>
        <begin position="403"/>
        <end position="413"/>
    </location>
</feature>
<reference evidence="3" key="1">
    <citation type="submission" date="2023-08" db="EMBL/GenBank/DDBJ databases">
        <authorList>
            <person name="Chen Y."/>
            <person name="Shah S."/>
            <person name="Dougan E. K."/>
            <person name="Thang M."/>
            <person name="Chan C."/>
        </authorList>
    </citation>
    <scope>NUCLEOTIDE SEQUENCE</scope>
</reference>
<protein>
    <submittedName>
        <fullName evidence="3">Uncharacterized protein</fullName>
    </submittedName>
</protein>
<feature type="region of interest" description="Disordered" evidence="1">
    <location>
        <begin position="352"/>
        <end position="415"/>
    </location>
</feature>
<organism evidence="3 4">
    <name type="scientific">Effrenium voratum</name>
    <dbReference type="NCBI Taxonomy" id="2562239"/>
    <lineage>
        <taxon>Eukaryota</taxon>
        <taxon>Sar</taxon>
        <taxon>Alveolata</taxon>
        <taxon>Dinophyceae</taxon>
        <taxon>Suessiales</taxon>
        <taxon>Symbiodiniaceae</taxon>
        <taxon>Effrenium</taxon>
    </lineage>
</organism>